<dbReference type="Pfam" id="PF01943">
    <property type="entry name" value="Polysacc_synt"/>
    <property type="match status" value="1"/>
</dbReference>
<feature type="transmembrane region" description="Helical" evidence="6">
    <location>
        <begin position="12"/>
        <end position="33"/>
    </location>
</feature>
<evidence type="ECO:0000256" key="3">
    <source>
        <dbReference type="ARBA" id="ARBA00022692"/>
    </source>
</evidence>
<feature type="transmembrane region" description="Helical" evidence="6">
    <location>
        <begin position="91"/>
        <end position="110"/>
    </location>
</feature>
<feature type="transmembrane region" description="Helical" evidence="6">
    <location>
        <begin position="338"/>
        <end position="360"/>
    </location>
</feature>
<comment type="caution">
    <text evidence="7">The sequence shown here is derived from an EMBL/GenBank/DDBJ whole genome shotgun (WGS) entry which is preliminary data.</text>
</comment>
<feature type="transmembrane region" description="Helical" evidence="6">
    <location>
        <begin position="295"/>
        <end position="318"/>
    </location>
</feature>
<protein>
    <submittedName>
        <fullName evidence="7">Polysaccharide biosynthesis protein</fullName>
    </submittedName>
</protein>
<evidence type="ECO:0000256" key="1">
    <source>
        <dbReference type="ARBA" id="ARBA00004651"/>
    </source>
</evidence>
<keyword evidence="4 6" id="KW-1133">Transmembrane helix</keyword>
<dbReference type="PANTHER" id="PTHR30250">
    <property type="entry name" value="PST FAMILY PREDICTED COLANIC ACID TRANSPORTER"/>
    <property type="match status" value="1"/>
</dbReference>
<feature type="transmembrane region" description="Helical" evidence="6">
    <location>
        <begin position="186"/>
        <end position="216"/>
    </location>
</feature>
<keyword evidence="2" id="KW-1003">Cell membrane</keyword>
<dbReference type="InterPro" id="IPR050833">
    <property type="entry name" value="Poly_Biosynth_Transport"/>
</dbReference>
<proteinExistence type="predicted"/>
<sequence>METKKRMNNFLIQGGILACAGILVRIIGMAYRIPLTKIIGNIGNYYYGTAYEIYSMILLVSSYSIPLALSKEMSTKIALGQYRNARKVFHGAMFYAVIVGLLGSIGAWFLAPTLGVGSDVSLRVLSPTILFSAILGVFRGYFQGHRTMLPTSFSQILEQIANAIGSLTLAYFLTRTYYRTGNMDGVYTYGAAGSAIGTEIGVLFALLFMVAIFVMYQPRAKKLLKRDVSGVEDSYQDIMKIIILTLTPVIFSTFIYNISGTIDVYFYNEINEKIQMNQEAMKSFWGIFTGQYKTLIAVPIALASAISSSMIPTITTAVAKGERKDVNRRVDMAFKFTLLLAVPATFGFICLAEPILKMLFGSNYMDTSAKLFWYGGVNIILYCISTISNSVLQSIGQLKLPVRHSAISLIVHIVVLVPLLYYRRLHV</sequence>
<reference evidence="7" key="2">
    <citation type="journal article" date="2021" name="PeerJ">
        <title>Extensive microbial diversity within the chicken gut microbiome revealed by metagenomics and culture.</title>
        <authorList>
            <person name="Gilroy R."/>
            <person name="Ravi A."/>
            <person name="Getino M."/>
            <person name="Pursley I."/>
            <person name="Horton D.L."/>
            <person name="Alikhan N.F."/>
            <person name="Baker D."/>
            <person name="Gharbi K."/>
            <person name="Hall N."/>
            <person name="Watson M."/>
            <person name="Adriaenssens E.M."/>
            <person name="Foster-Nyarko E."/>
            <person name="Jarju S."/>
            <person name="Secka A."/>
            <person name="Antonio M."/>
            <person name="Oren A."/>
            <person name="Chaudhuri R.R."/>
            <person name="La Ragione R."/>
            <person name="Hildebrand F."/>
            <person name="Pallen M.J."/>
        </authorList>
    </citation>
    <scope>NUCLEOTIDE SEQUENCE</scope>
    <source>
        <strain evidence="7">E3-2379</strain>
    </source>
</reference>
<comment type="subcellular location">
    <subcellularLocation>
        <location evidence="1">Cell membrane</location>
        <topology evidence="1">Multi-pass membrane protein</topology>
    </subcellularLocation>
</comment>
<evidence type="ECO:0000313" key="7">
    <source>
        <dbReference type="EMBL" id="MBO8463746.1"/>
    </source>
</evidence>
<gene>
    <name evidence="7" type="ORF">IAC13_07440</name>
</gene>
<feature type="transmembrane region" description="Helical" evidence="6">
    <location>
        <begin position="372"/>
        <end position="392"/>
    </location>
</feature>
<dbReference type="Proteomes" id="UP000823618">
    <property type="component" value="Unassembled WGS sequence"/>
</dbReference>
<evidence type="ECO:0000313" key="8">
    <source>
        <dbReference type="Proteomes" id="UP000823618"/>
    </source>
</evidence>
<dbReference type="CDD" id="cd13124">
    <property type="entry name" value="MATE_SpoVB_like"/>
    <property type="match status" value="1"/>
</dbReference>
<dbReference type="AlphaFoldDB" id="A0A9D9I0J5"/>
<dbReference type="GO" id="GO:0005886">
    <property type="term" value="C:plasma membrane"/>
    <property type="evidence" value="ECO:0007669"/>
    <property type="project" value="UniProtKB-SubCell"/>
</dbReference>
<evidence type="ECO:0000256" key="4">
    <source>
        <dbReference type="ARBA" id="ARBA00022989"/>
    </source>
</evidence>
<feature type="transmembrane region" description="Helical" evidence="6">
    <location>
        <begin position="404"/>
        <end position="422"/>
    </location>
</feature>
<feature type="transmembrane region" description="Helical" evidence="6">
    <location>
        <begin position="53"/>
        <end position="70"/>
    </location>
</feature>
<feature type="transmembrane region" description="Helical" evidence="6">
    <location>
        <begin position="122"/>
        <end position="142"/>
    </location>
</feature>
<keyword evidence="5 6" id="KW-0472">Membrane</keyword>
<evidence type="ECO:0000256" key="2">
    <source>
        <dbReference type="ARBA" id="ARBA00022475"/>
    </source>
</evidence>
<name>A0A9D9I0J5_9FIRM</name>
<dbReference type="PIRSF" id="PIRSF038958">
    <property type="entry name" value="PG_synth_SpoVB"/>
    <property type="match status" value="1"/>
</dbReference>
<evidence type="ECO:0000256" key="6">
    <source>
        <dbReference type="SAM" id="Phobius"/>
    </source>
</evidence>
<dbReference type="EMBL" id="JADIML010000205">
    <property type="protein sequence ID" value="MBO8463746.1"/>
    <property type="molecule type" value="Genomic_DNA"/>
</dbReference>
<feature type="transmembrane region" description="Helical" evidence="6">
    <location>
        <begin position="154"/>
        <end position="174"/>
    </location>
</feature>
<dbReference type="PROSITE" id="PS51257">
    <property type="entry name" value="PROKAR_LIPOPROTEIN"/>
    <property type="match status" value="1"/>
</dbReference>
<accession>A0A9D9I0J5</accession>
<reference evidence="7" key="1">
    <citation type="submission" date="2020-10" db="EMBL/GenBank/DDBJ databases">
        <authorList>
            <person name="Gilroy R."/>
        </authorList>
    </citation>
    <scope>NUCLEOTIDE SEQUENCE</scope>
    <source>
        <strain evidence="7">E3-2379</strain>
    </source>
</reference>
<dbReference type="InterPro" id="IPR024923">
    <property type="entry name" value="PG_synth_SpoVB"/>
</dbReference>
<dbReference type="PANTHER" id="PTHR30250:SF21">
    <property type="entry name" value="LIPID II FLIPPASE MURJ"/>
    <property type="match status" value="1"/>
</dbReference>
<organism evidence="7 8">
    <name type="scientific">Candidatus Scybalomonas excrementavium</name>
    <dbReference type="NCBI Taxonomy" id="2840943"/>
    <lineage>
        <taxon>Bacteria</taxon>
        <taxon>Bacillati</taxon>
        <taxon>Bacillota</taxon>
        <taxon>Clostridia</taxon>
        <taxon>Lachnospirales</taxon>
        <taxon>Lachnospiraceae</taxon>
        <taxon>Lachnospiraceae incertae sedis</taxon>
        <taxon>Candidatus Scybalomonas</taxon>
    </lineage>
</organism>
<feature type="non-terminal residue" evidence="7">
    <location>
        <position position="427"/>
    </location>
</feature>
<evidence type="ECO:0000256" key="5">
    <source>
        <dbReference type="ARBA" id="ARBA00023136"/>
    </source>
</evidence>
<feature type="transmembrane region" description="Helical" evidence="6">
    <location>
        <begin position="237"/>
        <end position="258"/>
    </location>
</feature>
<dbReference type="InterPro" id="IPR002797">
    <property type="entry name" value="Polysacc_synth"/>
</dbReference>
<keyword evidence="3 6" id="KW-0812">Transmembrane</keyword>